<gene>
    <name evidence="1" type="ORF">OPT61_g7440</name>
</gene>
<proteinExistence type="predicted"/>
<keyword evidence="2" id="KW-1185">Reference proteome</keyword>
<dbReference type="EMBL" id="JAPHNI010000611">
    <property type="protein sequence ID" value="KAJ8109465.1"/>
    <property type="molecule type" value="Genomic_DNA"/>
</dbReference>
<protein>
    <submittedName>
        <fullName evidence="1">Uncharacterized protein</fullName>
    </submittedName>
</protein>
<sequence>MPRIQEETVDPLHGVQCSLITDPPAVASTGTSSSGVVPKREREGNLKNERGRNDSSTSSPSLVIDYVLDPSALSSADGASEGSSPNSQPDQFPFLRPFIHQRSTDQSDLWVRDVELMHHWTIEAYDELSQRDDMRHTWRVEAPKFAVTHTFLMHEILAFAALHKASHFPDRRQEYYTLGIHHQDLAIKGMRPKLETILPEEAPAIVATSTLLTLGVFASTGFEASGADVPSPTFAIDSILNIFSLMQGMGNVLALAHTHVLESFLAPMFRDPLESTPSQPLLQELIQHVPGLVSFIEKKQDISEQERADLLKVIAHFEPVLKLASPPRVDNRELRFLFFWPLHLDGSFLAGLQQRHSGPLVILMYYATMLFAAETRYWFMEGWGQRLIRACYECVDKSWLPVIQWPLSFLETDTTWNLFSGLSGVSGTLGRSQGPSFLPYAQHSSQTVAFRQYSQPPSQTTERKPISTLDRTGPYPHLTGQMPPSYAPRLTTAPYLPPMPDTARTHQNFDYTEHVSNQVTGHGHSQGPEMTEQLQKTGAS</sequence>
<organism evidence="1 2">
    <name type="scientific">Boeremia exigua</name>
    <dbReference type="NCBI Taxonomy" id="749465"/>
    <lineage>
        <taxon>Eukaryota</taxon>
        <taxon>Fungi</taxon>
        <taxon>Dikarya</taxon>
        <taxon>Ascomycota</taxon>
        <taxon>Pezizomycotina</taxon>
        <taxon>Dothideomycetes</taxon>
        <taxon>Pleosporomycetidae</taxon>
        <taxon>Pleosporales</taxon>
        <taxon>Pleosporineae</taxon>
        <taxon>Didymellaceae</taxon>
        <taxon>Boeremia</taxon>
    </lineage>
</organism>
<comment type="caution">
    <text evidence="1">The sequence shown here is derived from an EMBL/GenBank/DDBJ whole genome shotgun (WGS) entry which is preliminary data.</text>
</comment>
<name>A0ACC2I2F8_9PLEO</name>
<evidence type="ECO:0000313" key="1">
    <source>
        <dbReference type="EMBL" id="KAJ8109465.1"/>
    </source>
</evidence>
<dbReference type="Proteomes" id="UP001153331">
    <property type="component" value="Unassembled WGS sequence"/>
</dbReference>
<accession>A0ACC2I2F8</accession>
<evidence type="ECO:0000313" key="2">
    <source>
        <dbReference type="Proteomes" id="UP001153331"/>
    </source>
</evidence>
<reference evidence="1" key="1">
    <citation type="submission" date="2022-11" db="EMBL/GenBank/DDBJ databases">
        <title>Genome Sequence of Boeremia exigua.</title>
        <authorList>
            <person name="Buettner E."/>
        </authorList>
    </citation>
    <scope>NUCLEOTIDE SEQUENCE</scope>
    <source>
        <strain evidence="1">CU02</strain>
    </source>
</reference>